<evidence type="ECO:0000259" key="10">
    <source>
        <dbReference type="Pfam" id="PF08479"/>
    </source>
</evidence>
<dbReference type="PIRSF" id="PIRSF029745">
    <property type="entry name" value="FhaC"/>
    <property type="match status" value="1"/>
</dbReference>
<evidence type="ECO:0000256" key="2">
    <source>
        <dbReference type="ARBA" id="ARBA00009055"/>
    </source>
</evidence>
<name>A0AAV5N4U7_9GAMM</name>
<evidence type="ECO:0000256" key="5">
    <source>
        <dbReference type="ARBA" id="ARBA00023065"/>
    </source>
</evidence>
<evidence type="ECO:0000256" key="7">
    <source>
        <dbReference type="ARBA" id="ARBA00023237"/>
    </source>
</evidence>
<dbReference type="GO" id="GO:0046819">
    <property type="term" value="P:protein secretion by the type V secretion system"/>
    <property type="evidence" value="ECO:0007669"/>
    <property type="project" value="TreeGrafter"/>
</dbReference>
<dbReference type="RefSeq" id="WP_036024149.1">
    <property type="nucleotide sequence ID" value="NZ_BRLH01000011.1"/>
</dbReference>
<evidence type="ECO:0000313" key="13">
    <source>
        <dbReference type="Proteomes" id="UP001058124"/>
    </source>
</evidence>
<dbReference type="GO" id="GO:0098046">
    <property type="term" value="C:type V protein secretion system complex"/>
    <property type="evidence" value="ECO:0007669"/>
    <property type="project" value="TreeGrafter"/>
</dbReference>
<dbReference type="InterPro" id="IPR005565">
    <property type="entry name" value="Hemolysn_activator_HlyB_C"/>
</dbReference>
<keyword evidence="13" id="KW-1185">Reference proteome</keyword>
<dbReference type="AlphaFoldDB" id="A0AAV5N4U7"/>
<feature type="compositionally biased region" description="Basic and acidic residues" evidence="8">
    <location>
        <begin position="11"/>
        <end position="33"/>
    </location>
</feature>
<keyword evidence="5" id="KW-0813">Transport</keyword>
<reference evidence="12" key="1">
    <citation type="submission" date="2022-06" db="EMBL/GenBank/DDBJ databases">
        <title>Draft genome sequences of Leminorella grimontii str. JCM5902.</title>
        <authorList>
            <person name="Wakabayashi Y."/>
            <person name="Kojima K."/>
        </authorList>
    </citation>
    <scope>NUCLEOTIDE SEQUENCE</scope>
    <source>
        <strain evidence="12">JCM 5902</strain>
    </source>
</reference>
<keyword evidence="7" id="KW-0998">Cell outer membrane</keyword>
<dbReference type="PANTHER" id="PTHR34597:SF3">
    <property type="entry name" value="OUTER MEMBRANE TRANSPORTER CDIB"/>
    <property type="match status" value="1"/>
</dbReference>
<dbReference type="Gene3D" id="2.40.160.50">
    <property type="entry name" value="membrane protein fhac: a member of the omp85/tpsb transporter family"/>
    <property type="match status" value="1"/>
</dbReference>
<keyword evidence="6" id="KW-0472">Membrane</keyword>
<dbReference type="Pfam" id="PF03865">
    <property type="entry name" value="ShlB"/>
    <property type="match status" value="1"/>
</dbReference>
<evidence type="ECO:0000256" key="8">
    <source>
        <dbReference type="SAM" id="MobiDB-lite"/>
    </source>
</evidence>
<comment type="caution">
    <text evidence="12">The sequence shown here is derived from an EMBL/GenBank/DDBJ whole genome shotgun (WGS) entry which is preliminary data.</text>
</comment>
<feature type="domain" description="Haemolysin activator HlyB C-terminal" evidence="9">
    <location>
        <begin position="191"/>
        <end position="509"/>
    </location>
</feature>
<proteinExistence type="inferred from homology"/>
<keyword evidence="3" id="KW-1134">Transmembrane beta strand</keyword>
<dbReference type="GO" id="GO:0006811">
    <property type="term" value="P:monoatomic ion transport"/>
    <property type="evidence" value="ECO:0007669"/>
    <property type="project" value="UniProtKB-KW"/>
</dbReference>
<evidence type="ECO:0000259" key="9">
    <source>
        <dbReference type="Pfam" id="PF03865"/>
    </source>
</evidence>
<evidence type="ECO:0000256" key="6">
    <source>
        <dbReference type="ARBA" id="ARBA00023136"/>
    </source>
</evidence>
<feature type="domain" description="ShlB POTRA" evidence="11">
    <location>
        <begin position="131"/>
        <end position="186"/>
    </location>
</feature>
<dbReference type="InterPro" id="IPR027282">
    <property type="entry name" value="TPS"/>
</dbReference>
<dbReference type="GO" id="GO:0009279">
    <property type="term" value="C:cell outer membrane"/>
    <property type="evidence" value="ECO:0007669"/>
    <property type="project" value="UniProtKB-SubCell"/>
</dbReference>
<evidence type="ECO:0000256" key="4">
    <source>
        <dbReference type="ARBA" id="ARBA00022692"/>
    </source>
</evidence>
<dbReference type="Proteomes" id="UP001058124">
    <property type="component" value="Unassembled WGS sequence"/>
</dbReference>
<dbReference type="InterPro" id="IPR051544">
    <property type="entry name" value="TPS_OM_transporter"/>
</dbReference>
<dbReference type="InterPro" id="IPR035251">
    <property type="entry name" value="ShlB_POTRA"/>
</dbReference>
<feature type="region of interest" description="Disordered" evidence="8">
    <location>
        <begin position="1"/>
        <end position="44"/>
    </location>
</feature>
<dbReference type="Pfam" id="PF17287">
    <property type="entry name" value="POTRA_3"/>
    <property type="match status" value="1"/>
</dbReference>
<evidence type="ECO:0000256" key="3">
    <source>
        <dbReference type="ARBA" id="ARBA00022452"/>
    </source>
</evidence>
<keyword evidence="5" id="KW-0406">Ion transport</keyword>
<comment type="similarity">
    <text evidence="2">Belongs to the TPS (TC 1.B.20) family.</text>
</comment>
<dbReference type="EMBL" id="BRLH01000011">
    <property type="protein sequence ID" value="GKX57150.1"/>
    <property type="molecule type" value="Genomic_DNA"/>
</dbReference>
<gene>
    <name evidence="12" type="ORF">SOASR030_32620</name>
</gene>
<organism evidence="12 13">
    <name type="scientific">Leminorella grimontii</name>
    <dbReference type="NCBI Taxonomy" id="82981"/>
    <lineage>
        <taxon>Bacteria</taxon>
        <taxon>Pseudomonadati</taxon>
        <taxon>Pseudomonadota</taxon>
        <taxon>Gammaproteobacteria</taxon>
        <taxon>Enterobacterales</taxon>
        <taxon>Budviciaceae</taxon>
        <taxon>Leminorella</taxon>
    </lineage>
</organism>
<evidence type="ECO:0000256" key="1">
    <source>
        <dbReference type="ARBA" id="ARBA00004442"/>
    </source>
</evidence>
<feature type="domain" description="Polypeptide-transport-associated ShlB-type" evidence="10">
    <location>
        <begin position="80"/>
        <end position="130"/>
    </location>
</feature>
<dbReference type="Pfam" id="PF08479">
    <property type="entry name" value="POTRA_2"/>
    <property type="match status" value="1"/>
</dbReference>
<dbReference type="PANTHER" id="PTHR34597">
    <property type="entry name" value="SLR1661 PROTEIN"/>
    <property type="match status" value="1"/>
</dbReference>
<dbReference type="Gene3D" id="3.10.20.310">
    <property type="entry name" value="membrane protein fhac"/>
    <property type="match status" value="1"/>
</dbReference>
<dbReference type="GO" id="GO:0008320">
    <property type="term" value="F:protein transmembrane transporter activity"/>
    <property type="evidence" value="ECO:0007669"/>
    <property type="project" value="TreeGrafter"/>
</dbReference>
<evidence type="ECO:0000313" key="12">
    <source>
        <dbReference type="EMBL" id="GKX57150.1"/>
    </source>
</evidence>
<dbReference type="FunFam" id="2.40.160.50:FF:000009">
    <property type="entry name" value="Putative hemolysin activator protein"/>
    <property type="match status" value="1"/>
</dbReference>
<dbReference type="InterPro" id="IPR013686">
    <property type="entry name" value="Polypept-transport_assoc_ShlB"/>
</dbReference>
<protein>
    <submittedName>
        <fullName evidence="12">Polypeptide-transport-associated domain-containing protein</fullName>
    </submittedName>
</protein>
<keyword evidence="4" id="KW-0812">Transmembrane</keyword>
<evidence type="ECO:0000259" key="11">
    <source>
        <dbReference type="Pfam" id="PF17287"/>
    </source>
</evidence>
<sequence>MTDTNTQELLRQQERERQLREQLDKQPDVRTELPEADGQDATLPINESPCFRIDNVALIGDAADRFQWALSAANRGQDVVEGRCLGSQGINLVMRRIQNAIIAKGFVTTRIFAGPQDLTQGALTLTVVPGRIREIRYADGSDGQTLTLLTALPARAGDILNLRDVEQGLENLKRVPTAEADIQIEPTDNAGESDLTIVRKQQLPLRVSLSMDDSGSKSTGKYQGAFSLSVDNPLRMNDLFYVSAGHSLFGDSNPRDGQKGTENYNVYYSIPYGYWQLSVSASQYDYHQTVPGYQSDYKYSGKSKNADARLSRILYRDGSRKTTASVRGWMQESKNFIDDAEVEIQRRRTAGWELGLNHREFIGSAIVDANVSWRQGTGAFNAITAPEEEFGEGTSRPRILNADLQYNQPFSLGPLNLRYSNQWRAQWNQTALVPNDRFSIGNRYTVRGFDGEYTLAGERGWFVRNDLGLALGQYNQELYVGMDYGEVDGPSTEWIIGRHLAGAVVGLRGGHGPFSYDLFTGWPVSKPDGMPVSNVTYGFNANLSF</sequence>
<accession>A0AAV5N4U7</accession>
<comment type="subcellular location">
    <subcellularLocation>
        <location evidence="1">Cell outer membrane</location>
    </subcellularLocation>
</comment>